<organism evidence="3 4">
    <name type="scientific">Paenibacillus pectinilyticus</name>
    <dbReference type="NCBI Taxonomy" id="512399"/>
    <lineage>
        <taxon>Bacteria</taxon>
        <taxon>Bacillati</taxon>
        <taxon>Bacillota</taxon>
        <taxon>Bacilli</taxon>
        <taxon>Bacillales</taxon>
        <taxon>Paenibacillaceae</taxon>
        <taxon>Paenibacillus</taxon>
    </lineage>
</organism>
<evidence type="ECO:0000313" key="4">
    <source>
        <dbReference type="Proteomes" id="UP000093309"/>
    </source>
</evidence>
<keyword evidence="1" id="KW-0472">Membrane</keyword>
<keyword evidence="1" id="KW-0812">Transmembrane</keyword>
<dbReference type="EMBL" id="LYPC01000014">
    <property type="protein sequence ID" value="OCT15411.1"/>
    <property type="molecule type" value="Genomic_DNA"/>
</dbReference>
<proteinExistence type="predicted"/>
<dbReference type="Gene3D" id="2.60.120.260">
    <property type="entry name" value="Galactose-binding domain-like"/>
    <property type="match status" value="2"/>
</dbReference>
<dbReference type="InterPro" id="IPR008979">
    <property type="entry name" value="Galactose-bd-like_sf"/>
</dbReference>
<evidence type="ECO:0000313" key="3">
    <source>
        <dbReference type="EMBL" id="OCT15411.1"/>
    </source>
</evidence>
<dbReference type="STRING" id="512399.A8709_15130"/>
<dbReference type="SUPFAM" id="SSF51126">
    <property type="entry name" value="Pectin lyase-like"/>
    <property type="match status" value="1"/>
</dbReference>
<keyword evidence="4" id="KW-1185">Reference proteome</keyword>
<dbReference type="Proteomes" id="UP000093309">
    <property type="component" value="Unassembled WGS sequence"/>
</dbReference>
<sequence>MDREIQIGRRSAMRNDKEVGQLKKLSYFSKVMFTSMLSMVIGLGTFTAAMPAYASGTTYYVNNQSGSNCSDAGPGTSTSAPWCTFNQINTKTFGAGDKILLARGATWNQEMDIAGSGTSVSYAEIGAYGTGNRPKIIRNGATFDKGIKIVNPSYWKISSIEVGNAGVGIYVIFNTKAHDSLSFNDIYVHDMRGVWAAQTVAYPSNGNHAASTDDPTAASDRIFMSSGILFTTSGFAFTSSEYAVRNVSITNVEGTHNVDSLSVDSYNGYNSSDGGDGNNLFQNFVMSNLYFHDDDGHAGTAYQNAGLGCSDSLRLSGVSNSIVMNSVLQNVAACHTSAGTAAIFLGRASNIKLINNIITDTADTGSYDQTAVDHEYLTNNIQFIGNYIGRNAGPGIEYLNINSGMGVADHATNEVASGNTFEGNGLHSLSGSPQVGAGSIFQHGSTAVTTGSMTNNFYNEGSLPFLSGDNTSQISNLNNVNANKGLYHAMNDFSNSQVANAWTYQYKPNGGSWTNLPYYDGTARSWYQDASNHSNQMVAISEMHPGNCVSCDAGRAWTAPSAGTISIRGHILKSDIGGGDGVVARITKNGARIWPSSADQTIAYNDQSGVDTNLDTISVAAGDIIRFEVGNNGDNTYDSTSWAPAIAYTSGSGGSGSGNIAPSATVSVSSQFSAAYAGAKAIDGIIGQADVGEWASNGQTTPWIQLNWSSAQTLNTVKLYDRPNLTDTITAGTLTFSDNSSVSVGALPNNGGALVVTFPNKTVTWMKFTVTSGAGSNVGLSEIEAYGTTVLANAGFESPSTSTYLYGPMTNGWTFDSLTAIQHSGSAFGATAPEGVQCALIQYGGQISQSVNFSTAGSYSLSFQAAKRTNFGGQQSFDVYVDSTKVGSYTPTSGTFASFTTSAFTVTTGAHTIKFIGTTTGDNTAFIDDVKLIMN</sequence>
<feature type="transmembrane region" description="Helical" evidence="1">
    <location>
        <begin position="31"/>
        <end position="54"/>
    </location>
</feature>
<evidence type="ECO:0000256" key="1">
    <source>
        <dbReference type="SAM" id="Phobius"/>
    </source>
</evidence>
<dbReference type="InterPro" id="IPR011050">
    <property type="entry name" value="Pectin_lyase_fold/virulence"/>
</dbReference>
<feature type="domain" description="DUF7402" evidence="2">
    <location>
        <begin position="659"/>
        <end position="786"/>
    </location>
</feature>
<comment type="caution">
    <text evidence="3">The sequence shown here is derived from an EMBL/GenBank/DDBJ whole genome shotgun (WGS) entry which is preliminary data.</text>
</comment>
<name>A0A1C1A4C0_9BACL</name>
<reference evidence="4" key="1">
    <citation type="submission" date="2016-05" db="EMBL/GenBank/DDBJ databases">
        <title>Paenibacillus oryzae. sp. nov., isolated from the rice root.</title>
        <authorList>
            <person name="Zhang J."/>
            <person name="Zhang X."/>
        </authorList>
    </citation>
    <scope>NUCLEOTIDE SEQUENCE [LARGE SCALE GENOMIC DNA]</scope>
    <source>
        <strain evidence="4">KCTC13222</strain>
    </source>
</reference>
<dbReference type="InterPro" id="IPR055826">
    <property type="entry name" value="DUF7402"/>
</dbReference>
<accession>A0A1C1A4C0</accession>
<gene>
    <name evidence="3" type="ORF">A8709_15130</name>
</gene>
<evidence type="ECO:0000259" key="2">
    <source>
        <dbReference type="Pfam" id="PF24135"/>
    </source>
</evidence>
<dbReference type="AlphaFoldDB" id="A0A1C1A4C0"/>
<protein>
    <recommendedName>
        <fullName evidence="2">DUF7402 domain-containing protein</fullName>
    </recommendedName>
</protein>
<dbReference type="SUPFAM" id="SSF49785">
    <property type="entry name" value="Galactose-binding domain-like"/>
    <property type="match status" value="1"/>
</dbReference>
<keyword evidence="1" id="KW-1133">Transmembrane helix</keyword>
<dbReference type="Pfam" id="PF24135">
    <property type="entry name" value="DUF7402"/>
    <property type="match status" value="1"/>
</dbReference>